<dbReference type="GO" id="GO:0003676">
    <property type="term" value="F:nucleic acid binding"/>
    <property type="evidence" value="ECO:0007669"/>
    <property type="project" value="InterPro"/>
</dbReference>
<dbReference type="GO" id="GO:0008408">
    <property type="term" value="F:3'-5' exonuclease activity"/>
    <property type="evidence" value="ECO:0007669"/>
    <property type="project" value="InterPro"/>
</dbReference>
<evidence type="ECO:0000256" key="4">
    <source>
        <dbReference type="ARBA" id="ARBA00022801"/>
    </source>
</evidence>
<comment type="subcellular location">
    <subcellularLocation>
        <location evidence="1">Nucleus</location>
    </subcellularLocation>
</comment>
<dbReference type="InterPro" id="IPR002562">
    <property type="entry name" value="3'-5'_exonuclease_dom"/>
</dbReference>
<evidence type="ECO:0000256" key="8">
    <source>
        <dbReference type="ARBA" id="ARBA00040531"/>
    </source>
</evidence>
<evidence type="ECO:0000256" key="2">
    <source>
        <dbReference type="ARBA" id="ARBA00022722"/>
    </source>
</evidence>
<feature type="compositionally biased region" description="Acidic residues" evidence="10">
    <location>
        <begin position="254"/>
        <end position="265"/>
    </location>
</feature>
<protein>
    <recommendedName>
        <fullName evidence="8">3'-5' exonuclease</fullName>
    </recommendedName>
    <alternativeName>
        <fullName evidence="9">Werner Syndrome-like exonuclease</fullName>
    </alternativeName>
</protein>
<keyword evidence="4" id="KW-0378">Hydrolase</keyword>
<evidence type="ECO:0000259" key="11">
    <source>
        <dbReference type="Pfam" id="PF01612"/>
    </source>
</evidence>
<sequence>MARKSLPQRYVFQHYKLDVNLGNDGGPASASLPNGAVAVPALPQSCKRGRPKGSTMKERPVVNDTPGVNTQLRGPGHPWGIGPRQLAQKTANEERAARVSAHSIQGLHVPGIGPGASNWDALMVSLNSSTHSLHDSSNNRPTAARTNSHLSLSPSSLPAPPLLLSASCAMLAITMPASAPSSFSTATQIDSESSLRPNAAISLRSVLAHTENISGSALPHHPMPSQDMPEALQFISDSTPVSLDSVDSLAAEGLGEDDDESDGEMDERLSTSPKRKHHSYPHWFQHTLDNAIAHIESAWKSTRGCSQVYSAQTFWVPHKSPFFCLQKSSLLPEDLFIPKFFLWDPDNLLSTGISCPMCSVKLNCGGIVRRPRRIIDIDHMYWIIGYTYESQLPCTLAIHFPAHLTWRSGISLHALGVLWSCIQNGMGAHQVADMFRMQHLKQYDELRLQYLHHKAFSLNLPHETYQTFPPFEDRSENGFHGFVPSGQWLCDVYDTLIEQHQLILNQHTAMLSGRVCAIDHSHKLAKHVFKVDGVPIFTALLTVTNDKGEICVCVFVATKSHSQFTDALKKMSESLELYGHEQPEVFYMDNMSDKSMLEEIFQSLLADVVAVEKYADLPTFVIEDRVKISVLDSTASIDNAMRAIMDDVPHDGGYIVVGFDSEWNIETGHADNIYVLPIGDMLASGHIPQQLLSLLCDGQVLKAGHLVSGDLQQLETASGQQRNSFMGGIDLASFAKECFLISNARISLVDLTALLLKQCLPKNQAEQISSNWSDRDLTEAQIQYAACDAHVSLCLFNEINKNPLPVLLSPDNPPGTPLIILNENHKKVVACGCLAMSSTAAVVDGINITSTRAVVEVHEVFVPAFTISQHRKRTLKSPLHANATTSSTNANLHNNLQDIECSESHEEEESISLGDLLRQHEHDLDLESDSTDTSMPQQGTAAVDLASAELAESMGARELPVEAFARIIQSRILKDAFHLLDMVYISRVHGLCVPFAQAFRDALFIPNSEDKAWIEVWLWRHCRRTIPPPEVLYPLVHDVLFTWGPLKDAKTGLPLFNTSAWHTAKNILELVHNGYVSDPPGVSLYYGIGLDSEADGLPIYRCIRGTNMTEGGVHTHLRSHLPTSGVSICHMHACLLDFILHHNLLVGTFNSTRNKYTGHDSIWLINEIQELEITLSEHYPGTMLSNSSWVNGNLYQPTSEEMGIMRIPKATHIEAYFTSTTGNVHPKAVQIWNRHAQDKSDIFYKLSEQLTAYFNGDWKSNSNIRLSLSLAFNQTQPVHQHLHDAKHSDGILATLSGPLIPHAVTKGFQEIPDADTSQYHTSTILIQTVNVLLMLNHQNQQARKLMCTAVLVVEEAQIMSAKESSTGGSVSMLAWIAEIQVSVLVQVTTQIKGTYNIVDLQIYLQTY</sequence>
<dbReference type="InterPro" id="IPR051132">
    <property type="entry name" value="3-5_Exonuclease_domain"/>
</dbReference>
<name>A0AA39P9A8_9AGAR</name>
<dbReference type="GO" id="GO:0005634">
    <property type="term" value="C:nucleus"/>
    <property type="evidence" value="ECO:0007669"/>
    <property type="project" value="UniProtKB-SubCell"/>
</dbReference>
<keyword evidence="5" id="KW-0269">Exonuclease</keyword>
<evidence type="ECO:0000256" key="10">
    <source>
        <dbReference type="SAM" id="MobiDB-lite"/>
    </source>
</evidence>
<dbReference type="GO" id="GO:0046872">
    <property type="term" value="F:metal ion binding"/>
    <property type="evidence" value="ECO:0007669"/>
    <property type="project" value="UniProtKB-KW"/>
</dbReference>
<keyword evidence="14" id="KW-1185">Reference proteome</keyword>
<evidence type="ECO:0000313" key="14">
    <source>
        <dbReference type="Proteomes" id="UP001175227"/>
    </source>
</evidence>
<dbReference type="InterPro" id="IPR036397">
    <property type="entry name" value="RNaseH_sf"/>
</dbReference>
<evidence type="ECO:0000259" key="12">
    <source>
        <dbReference type="Pfam" id="PF20499"/>
    </source>
</evidence>
<gene>
    <name evidence="13" type="ORF">IW261DRAFT_1607511</name>
</gene>
<comment type="caution">
    <text evidence="13">The sequence shown here is derived from an EMBL/GenBank/DDBJ whole genome shotgun (WGS) entry which is preliminary data.</text>
</comment>
<dbReference type="Gene3D" id="3.30.420.10">
    <property type="entry name" value="Ribonuclease H-like superfamily/Ribonuclease H"/>
    <property type="match status" value="1"/>
</dbReference>
<evidence type="ECO:0000256" key="7">
    <source>
        <dbReference type="ARBA" id="ARBA00023242"/>
    </source>
</evidence>
<dbReference type="GO" id="GO:0006139">
    <property type="term" value="P:nucleobase-containing compound metabolic process"/>
    <property type="evidence" value="ECO:0007669"/>
    <property type="project" value="InterPro"/>
</dbReference>
<reference evidence="13" key="1">
    <citation type="submission" date="2023-06" db="EMBL/GenBank/DDBJ databases">
        <authorList>
            <consortium name="Lawrence Berkeley National Laboratory"/>
            <person name="Ahrendt S."/>
            <person name="Sahu N."/>
            <person name="Indic B."/>
            <person name="Wong-Bajracharya J."/>
            <person name="Merenyi Z."/>
            <person name="Ke H.-M."/>
            <person name="Monk M."/>
            <person name="Kocsube S."/>
            <person name="Drula E."/>
            <person name="Lipzen A."/>
            <person name="Balint B."/>
            <person name="Henrissat B."/>
            <person name="Andreopoulos B."/>
            <person name="Martin F.M."/>
            <person name="Harder C.B."/>
            <person name="Rigling D."/>
            <person name="Ford K.L."/>
            <person name="Foster G.D."/>
            <person name="Pangilinan J."/>
            <person name="Papanicolaou A."/>
            <person name="Barry K."/>
            <person name="LaButti K."/>
            <person name="Viragh M."/>
            <person name="Koriabine M."/>
            <person name="Yan M."/>
            <person name="Riley R."/>
            <person name="Champramary S."/>
            <person name="Plett K.L."/>
            <person name="Tsai I.J."/>
            <person name="Slot J."/>
            <person name="Sipos G."/>
            <person name="Plett J."/>
            <person name="Nagy L.G."/>
            <person name="Grigoriev I.V."/>
        </authorList>
    </citation>
    <scope>NUCLEOTIDE SEQUENCE</scope>
    <source>
        <strain evidence="13">ICMP 16352</strain>
    </source>
</reference>
<feature type="compositionally biased region" description="Polar residues" evidence="10">
    <location>
        <begin position="130"/>
        <end position="147"/>
    </location>
</feature>
<keyword evidence="2" id="KW-0540">Nuclease</keyword>
<dbReference type="PANTHER" id="PTHR13620:SF109">
    <property type="entry name" value="3'-5' EXONUCLEASE"/>
    <property type="match status" value="1"/>
</dbReference>
<dbReference type="PANTHER" id="PTHR13620">
    <property type="entry name" value="3-5 EXONUCLEASE"/>
    <property type="match status" value="1"/>
</dbReference>
<organism evidence="13 14">
    <name type="scientific">Armillaria novae-zelandiae</name>
    <dbReference type="NCBI Taxonomy" id="153914"/>
    <lineage>
        <taxon>Eukaryota</taxon>
        <taxon>Fungi</taxon>
        <taxon>Dikarya</taxon>
        <taxon>Basidiomycota</taxon>
        <taxon>Agaricomycotina</taxon>
        <taxon>Agaricomycetes</taxon>
        <taxon>Agaricomycetidae</taxon>
        <taxon>Agaricales</taxon>
        <taxon>Marasmiineae</taxon>
        <taxon>Physalacriaceae</taxon>
        <taxon>Armillaria</taxon>
    </lineage>
</organism>
<proteinExistence type="predicted"/>
<dbReference type="InterPro" id="IPR046616">
    <property type="entry name" value="DUF6729"/>
</dbReference>
<keyword evidence="6" id="KW-0460">Magnesium</keyword>
<evidence type="ECO:0000256" key="5">
    <source>
        <dbReference type="ARBA" id="ARBA00022839"/>
    </source>
</evidence>
<dbReference type="EMBL" id="JAUEPR010000010">
    <property type="protein sequence ID" value="KAK0479980.1"/>
    <property type="molecule type" value="Genomic_DNA"/>
</dbReference>
<evidence type="ECO:0000313" key="13">
    <source>
        <dbReference type="EMBL" id="KAK0479980.1"/>
    </source>
</evidence>
<dbReference type="InterPro" id="IPR012337">
    <property type="entry name" value="RNaseH-like_sf"/>
</dbReference>
<feature type="region of interest" description="Disordered" evidence="10">
    <location>
        <begin position="253"/>
        <end position="278"/>
    </location>
</feature>
<feature type="domain" description="3'-5' exonuclease" evidence="11">
    <location>
        <begin position="687"/>
        <end position="801"/>
    </location>
</feature>
<feature type="region of interest" description="Disordered" evidence="10">
    <location>
        <begin position="44"/>
        <end position="80"/>
    </location>
</feature>
<dbReference type="Proteomes" id="UP001175227">
    <property type="component" value="Unassembled WGS sequence"/>
</dbReference>
<evidence type="ECO:0000256" key="1">
    <source>
        <dbReference type="ARBA" id="ARBA00004123"/>
    </source>
</evidence>
<keyword evidence="3" id="KW-0479">Metal-binding</keyword>
<feature type="domain" description="DUF6729" evidence="12">
    <location>
        <begin position="310"/>
        <end position="387"/>
    </location>
</feature>
<feature type="region of interest" description="Disordered" evidence="10">
    <location>
        <begin position="130"/>
        <end position="155"/>
    </location>
</feature>
<dbReference type="Pfam" id="PF01612">
    <property type="entry name" value="DNA_pol_A_exo1"/>
    <property type="match status" value="1"/>
</dbReference>
<dbReference type="Pfam" id="PF20499">
    <property type="entry name" value="DUF6729"/>
    <property type="match status" value="1"/>
</dbReference>
<dbReference type="SUPFAM" id="SSF53098">
    <property type="entry name" value="Ribonuclease H-like"/>
    <property type="match status" value="1"/>
</dbReference>
<keyword evidence="7" id="KW-0539">Nucleus</keyword>
<evidence type="ECO:0000256" key="3">
    <source>
        <dbReference type="ARBA" id="ARBA00022723"/>
    </source>
</evidence>
<evidence type="ECO:0000256" key="9">
    <source>
        <dbReference type="ARBA" id="ARBA00042761"/>
    </source>
</evidence>
<accession>A0AA39P9A8</accession>
<evidence type="ECO:0000256" key="6">
    <source>
        <dbReference type="ARBA" id="ARBA00022842"/>
    </source>
</evidence>